<keyword evidence="4 7" id="KW-0812">Transmembrane</keyword>
<dbReference type="OrthoDB" id="9805855at2"/>
<comment type="subcellular location">
    <subcellularLocation>
        <location evidence="1 7">Cell membrane</location>
        <topology evidence="1 7">Multi-pass membrane protein</topology>
    </subcellularLocation>
</comment>
<keyword evidence="6 7" id="KW-0472">Membrane</keyword>
<evidence type="ECO:0000313" key="10">
    <source>
        <dbReference type="Proteomes" id="UP000251558"/>
    </source>
</evidence>
<dbReference type="GO" id="GO:0005886">
    <property type="term" value="C:plasma membrane"/>
    <property type="evidence" value="ECO:0007669"/>
    <property type="project" value="UniProtKB-SubCell"/>
</dbReference>
<dbReference type="Gene3D" id="1.10.3720.10">
    <property type="entry name" value="MetI-like"/>
    <property type="match status" value="1"/>
</dbReference>
<dbReference type="Proteomes" id="UP000251558">
    <property type="component" value="Unassembled WGS sequence"/>
</dbReference>
<dbReference type="GO" id="GO:0071916">
    <property type="term" value="F:dipeptide transmembrane transporter activity"/>
    <property type="evidence" value="ECO:0007669"/>
    <property type="project" value="TreeGrafter"/>
</dbReference>
<keyword evidence="5 7" id="KW-1133">Transmembrane helix</keyword>
<dbReference type="Pfam" id="PF19300">
    <property type="entry name" value="BPD_transp_1_N"/>
    <property type="match status" value="1"/>
</dbReference>
<proteinExistence type="inferred from homology"/>
<dbReference type="InterPro" id="IPR035906">
    <property type="entry name" value="MetI-like_sf"/>
</dbReference>
<sequence>MLAYLTKSIVGAVVVLLMMSFIVFGLQSMIPADPARAVAGPNAPPETVEAMRKQLGLDDPAFVQYGRFLSRLAHGDLGTSVRTRQPVSDDIRQYLPATLELGLASIALGAALALVMAVLQFLVPGSGGIRLAMVGVGSTPIFLSALLLSYFFWFRLGWLPGSGRLGYRDFAGPTGLNLLDGILVGRPDVSLDALLHMILPALALALPIGIAVGRSLNGALHEVMSQPYVRTARGKGLSETKVLLRHGLRNAATAPLSMLGLQVRLLFGNLLIVERVFGWPGLGLYTVQAFASADLPAVLGVAIVFGILYILVNTLIEIGQSIADPRISL</sequence>
<dbReference type="Pfam" id="PF00528">
    <property type="entry name" value="BPD_transp_1"/>
    <property type="match status" value="1"/>
</dbReference>
<feature type="transmembrane region" description="Helical" evidence="7">
    <location>
        <begin position="193"/>
        <end position="212"/>
    </location>
</feature>
<accession>A0A330HXQ9</accession>
<protein>
    <submittedName>
        <fullName evidence="9">ABC transporter permease</fullName>
    </submittedName>
</protein>
<keyword evidence="10" id="KW-1185">Reference proteome</keyword>
<dbReference type="InterPro" id="IPR045621">
    <property type="entry name" value="BPD_transp_1_N"/>
</dbReference>
<comment type="caution">
    <text evidence="9">The sequence shown here is derived from an EMBL/GenBank/DDBJ whole genome shotgun (WGS) entry which is preliminary data.</text>
</comment>
<dbReference type="InterPro" id="IPR000515">
    <property type="entry name" value="MetI-like"/>
</dbReference>
<evidence type="ECO:0000256" key="7">
    <source>
        <dbReference type="RuleBase" id="RU363032"/>
    </source>
</evidence>
<keyword evidence="3" id="KW-1003">Cell membrane</keyword>
<feature type="transmembrane region" description="Helical" evidence="7">
    <location>
        <begin position="131"/>
        <end position="153"/>
    </location>
</feature>
<evidence type="ECO:0000313" key="9">
    <source>
        <dbReference type="EMBL" id="RAZ92462.1"/>
    </source>
</evidence>
<dbReference type="AlphaFoldDB" id="A0A330HXQ9"/>
<reference evidence="9 10" key="1">
    <citation type="submission" date="2018-07" db="EMBL/GenBank/DDBJ databases">
        <title>Diversity of Mesorhizobium strains in Brazil.</title>
        <authorList>
            <person name="Helene L.C.F."/>
            <person name="Dall'Agnol R."/>
            <person name="Delamuta J.R.M."/>
            <person name="Hungria M."/>
        </authorList>
    </citation>
    <scope>NUCLEOTIDE SEQUENCE [LARGE SCALE GENOMIC DNA]</scope>
    <source>
        <strain evidence="9 10">AC99b</strain>
    </source>
</reference>
<evidence type="ECO:0000256" key="6">
    <source>
        <dbReference type="ARBA" id="ARBA00023136"/>
    </source>
</evidence>
<organism evidence="9 10">
    <name type="scientific">Mesorhizobium hawassense</name>
    <dbReference type="NCBI Taxonomy" id="1209954"/>
    <lineage>
        <taxon>Bacteria</taxon>
        <taxon>Pseudomonadati</taxon>
        <taxon>Pseudomonadota</taxon>
        <taxon>Alphaproteobacteria</taxon>
        <taxon>Hyphomicrobiales</taxon>
        <taxon>Phyllobacteriaceae</taxon>
        <taxon>Mesorhizobium</taxon>
    </lineage>
</organism>
<dbReference type="PANTHER" id="PTHR43163">
    <property type="entry name" value="DIPEPTIDE TRANSPORT SYSTEM PERMEASE PROTEIN DPPB-RELATED"/>
    <property type="match status" value="1"/>
</dbReference>
<evidence type="ECO:0000256" key="3">
    <source>
        <dbReference type="ARBA" id="ARBA00022475"/>
    </source>
</evidence>
<feature type="domain" description="ABC transmembrane type-1" evidence="8">
    <location>
        <begin position="95"/>
        <end position="316"/>
    </location>
</feature>
<feature type="transmembrane region" description="Helical" evidence="7">
    <location>
        <begin position="101"/>
        <end position="119"/>
    </location>
</feature>
<evidence type="ECO:0000256" key="5">
    <source>
        <dbReference type="ARBA" id="ARBA00022989"/>
    </source>
</evidence>
<dbReference type="EMBL" id="QMBP01000001">
    <property type="protein sequence ID" value="RAZ92462.1"/>
    <property type="molecule type" value="Genomic_DNA"/>
</dbReference>
<feature type="transmembrane region" description="Helical" evidence="7">
    <location>
        <begin position="9"/>
        <end position="30"/>
    </location>
</feature>
<comment type="similarity">
    <text evidence="7">Belongs to the binding-protein-dependent transport system permease family.</text>
</comment>
<evidence type="ECO:0000256" key="1">
    <source>
        <dbReference type="ARBA" id="ARBA00004651"/>
    </source>
</evidence>
<evidence type="ECO:0000256" key="4">
    <source>
        <dbReference type="ARBA" id="ARBA00022692"/>
    </source>
</evidence>
<feature type="transmembrane region" description="Helical" evidence="7">
    <location>
        <begin position="297"/>
        <end position="316"/>
    </location>
</feature>
<feature type="transmembrane region" description="Helical" evidence="7">
    <location>
        <begin position="265"/>
        <end position="285"/>
    </location>
</feature>
<dbReference type="SUPFAM" id="SSF161098">
    <property type="entry name" value="MetI-like"/>
    <property type="match status" value="1"/>
</dbReference>
<gene>
    <name evidence="9" type="ORF">DPM33_00710</name>
</gene>
<dbReference type="PROSITE" id="PS50928">
    <property type="entry name" value="ABC_TM1"/>
    <property type="match status" value="1"/>
</dbReference>
<evidence type="ECO:0000259" key="8">
    <source>
        <dbReference type="PROSITE" id="PS50928"/>
    </source>
</evidence>
<name>A0A330HXQ9_9HYPH</name>
<evidence type="ECO:0000256" key="2">
    <source>
        <dbReference type="ARBA" id="ARBA00022448"/>
    </source>
</evidence>
<keyword evidence="2 7" id="KW-0813">Transport</keyword>
<dbReference type="PANTHER" id="PTHR43163:SF6">
    <property type="entry name" value="DIPEPTIDE TRANSPORT SYSTEM PERMEASE PROTEIN DPPB-RELATED"/>
    <property type="match status" value="1"/>
</dbReference>
<dbReference type="RefSeq" id="WP_112094989.1">
    <property type="nucleotide sequence ID" value="NZ_QMBP01000001.1"/>
</dbReference>